<evidence type="ECO:0000313" key="2">
    <source>
        <dbReference type="EMBL" id="KFI30121.1"/>
    </source>
</evidence>
<sequence length="66" mass="6669">MTRPTALALILAALAACSGGSDGYPALVPTQTILAGRAPEPDPAPDLTARGDALRARADALRAEMP</sequence>
<dbReference type="PROSITE" id="PS51257">
    <property type="entry name" value="PROKAR_LIPOPROTEIN"/>
    <property type="match status" value="1"/>
</dbReference>
<evidence type="ECO:0008006" key="4">
    <source>
        <dbReference type="Google" id="ProtNLM"/>
    </source>
</evidence>
<organism evidence="2 3">
    <name type="scientific">Paenirhodobacter enshiensis</name>
    <dbReference type="NCBI Taxonomy" id="1105367"/>
    <lineage>
        <taxon>Bacteria</taxon>
        <taxon>Pseudomonadati</taxon>
        <taxon>Pseudomonadota</taxon>
        <taxon>Alphaproteobacteria</taxon>
        <taxon>Rhodobacterales</taxon>
        <taxon>Rhodobacter group</taxon>
        <taxon>Paenirhodobacter</taxon>
    </lineage>
</organism>
<dbReference type="Proteomes" id="UP000028824">
    <property type="component" value="Unassembled WGS sequence"/>
</dbReference>
<name>A0A086Y771_9RHOB</name>
<comment type="caution">
    <text evidence="2">The sequence shown here is derived from an EMBL/GenBank/DDBJ whole genome shotgun (WGS) entry which is preliminary data.</text>
</comment>
<feature type="chain" id="PRO_5001817497" description="Argininosuccinate lyase" evidence="1">
    <location>
        <begin position="24"/>
        <end position="66"/>
    </location>
</feature>
<dbReference type="AlphaFoldDB" id="A0A086Y771"/>
<dbReference type="EMBL" id="JFZB01000002">
    <property type="protein sequence ID" value="KFI30121.1"/>
    <property type="molecule type" value="Genomic_DNA"/>
</dbReference>
<evidence type="ECO:0000313" key="3">
    <source>
        <dbReference type="Proteomes" id="UP000028824"/>
    </source>
</evidence>
<evidence type="ECO:0000256" key="1">
    <source>
        <dbReference type="SAM" id="SignalP"/>
    </source>
</evidence>
<keyword evidence="3" id="KW-1185">Reference proteome</keyword>
<reference evidence="2 3" key="1">
    <citation type="submission" date="2014-03" db="EMBL/GenBank/DDBJ databases">
        <title>Genome of Paenirhodobacter enshiensis DW2-9.</title>
        <authorList>
            <person name="Wang D."/>
            <person name="Wang G."/>
        </authorList>
    </citation>
    <scope>NUCLEOTIDE SEQUENCE [LARGE SCALE GENOMIC DNA]</scope>
    <source>
        <strain evidence="2 3">DW2-9</strain>
    </source>
</reference>
<accession>A0A086Y771</accession>
<proteinExistence type="predicted"/>
<gene>
    <name evidence="2" type="ORF">CG50_06545</name>
</gene>
<feature type="signal peptide" evidence="1">
    <location>
        <begin position="1"/>
        <end position="23"/>
    </location>
</feature>
<dbReference type="eggNOG" id="ENOG502ZURQ">
    <property type="taxonomic scope" value="Bacteria"/>
</dbReference>
<dbReference type="STRING" id="1105367.CG50_06545"/>
<dbReference type="RefSeq" id="WP_036634471.1">
    <property type="nucleotide sequence ID" value="NZ_JAYRGJ010000001.1"/>
</dbReference>
<keyword evidence="1" id="KW-0732">Signal</keyword>
<protein>
    <recommendedName>
        <fullName evidence="4">Argininosuccinate lyase</fullName>
    </recommendedName>
</protein>